<protein>
    <submittedName>
        <fullName evidence="2">Uncharacterized protein</fullName>
    </submittedName>
</protein>
<feature type="region of interest" description="Disordered" evidence="1">
    <location>
        <begin position="316"/>
        <end position="372"/>
    </location>
</feature>
<feature type="compositionally biased region" description="Acidic residues" evidence="1">
    <location>
        <begin position="338"/>
        <end position="352"/>
    </location>
</feature>
<feature type="compositionally biased region" description="Basic and acidic residues" evidence="1">
    <location>
        <begin position="318"/>
        <end position="331"/>
    </location>
</feature>
<dbReference type="EMBL" id="KY684084">
    <property type="protein sequence ID" value="ARF09228.1"/>
    <property type="molecule type" value="Genomic_DNA"/>
</dbReference>
<reference evidence="2" key="1">
    <citation type="journal article" date="2017" name="Science">
        <title>Giant viruses with an expanded complement of translation system components.</title>
        <authorList>
            <person name="Schulz F."/>
            <person name="Yutin N."/>
            <person name="Ivanova N.N."/>
            <person name="Ortega D.R."/>
            <person name="Lee T.K."/>
            <person name="Vierheilig J."/>
            <person name="Daims H."/>
            <person name="Horn M."/>
            <person name="Wagner M."/>
            <person name="Jensen G.J."/>
            <person name="Kyrpides N.C."/>
            <person name="Koonin E.V."/>
            <person name="Woyke T."/>
        </authorList>
    </citation>
    <scope>NUCLEOTIDE SEQUENCE</scope>
    <source>
        <strain evidence="2">CTV1</strain>
    </source>
</reference>
<proteinExistence type="predicted"/>
<organism evidence="2">
    <name type="scientific">Catovirus CTV1</name>
    <dbReference type="NCBI Taxonomy" id="1977631"/>
    <lineage>
        <taxon>Viruses</taxon>
        <taxon>Varidnaviria</taxon>
        <taxon>Bamfordvirae</taxon>
        <taxon>Nucleocytoviricota</taxon>
        <taxon>Megaviricetes</taxon>
        <taxon>Imitervirales</taxon>
        <taxon>Mimiviridae</taxon>
        <taxon>Klosneuvirinae</taxon>
        <taxon>Catovirus</taxon>
    </lineage>
</organism>
<sequence length="414" mass="47998">MVSQSVRTRQNNITNDNIVQVPIFKTICQNNGEKVSFEILMKFIEDNKDLLLNPSAVVETKSVSSDDENILCNINDRKRIDDLNSLPAGDVDIVKISSTNLTKIFDSELNTIRIGVVNNFTCFSENVSFITSILNSLVSSFNLKPVDEQANYVKNVIKQVNNYFVDNYDKDYKRHKMDKNTVMNDLLNFKANSNVFKIYADYFHINIFLVNLKQDKIYFTNNIFIPFKKNLFFLQIKENVFEPLFFNEKQFLQYNSDVIHKLTNTKNCVTSLLTGDEFSFKITEEQLDKYLVCKDSKMDYKDKILLKKMGAITVKSQPQEEKNVESDKYEEISGLSGDEMDEVDEVKEEDEENNKLKEEEKEHTPKYEKSELDRKKVNELKTIAEELKIDTKIVVNGKEKSKTKAQLISDILKA</sequence>
<evidence type="ECO:0000313" key="2">
    <source>
        <dbReference type="EMBL" id="ARF09228.1"/>
    </source>
</evidence>
<gene>
    <name evidence="2" type="ORF">Catovirus_2_177</name>
</gene>
<evidence type="ECO:0000256" key="1">
    <source>
        <dbReference type="SAM" id="MobiDB-lite"/>
    </source>
</evidence>
<feature type="compositionally biased region" description="Basic and acidic residues" evidence="1">
    <location>
        <begin position="353"/>
        <end position="372"/>
    </location>
</feature>
<accession>A0A1V0SC54</accession>
<name>A0A1V0SC54_9VIRU</name>